<dbReference type="SUPFAM" id="SSF103473">
    <property type="entry name" value="MFS general substrate transporter"/>
    <property type="match status" value="1"/>
</dbReference>
<feature type="transmembrane region" description="Helical" evidence="6">
    <location>
        <begin position="253"/>
        <end position="272"/>
    </location>
</feature>
<protein>
    <submittedName>
        <fullName evidence="8">ABC transporter permease</fullName>
    </submittedName>
</protein>
<feature type="domain" description="Major facilitator superfamily (MFS) profile" evidence="7">
    <location>
        <begin position="8"/>
        <end position="403"/>
    </location>
</feature>
<dbReference type="GO" id="GO:0022857">
    <property type="term" value="F:transmembrane transporter activity"/>
    <property type="evidence" value="ECO:0007669"/>
    <property type="project" value="InterPro"/>
</dbReference>
<evidence type="ECO:0000313" key="8">
    <source>
        <dbReference type="EMBL" id="KGM48555.1"/>
    </source>
</evidence>
<evidence type="ECO:0000259" key="7">
    <source>
        <dbReference type="PROSITE" id="PS50850"/>
    </source>
</evidence>
<feature type="transmembrane region" description="Helical" evidence="6">
    <location>
        <begin position="308"/>
        <end position="328"/>
    </location>
</feature>
<dbReference type="Gene3D" id="1.20.1250.20">
    <property type="entry name" value="MFS general substrate transporter like domains"/>
    <property type="match status" value="1"/>
</dbReference>
<comment type="subcellular location">
    <subcellularLocation>
        <location evidence="1">Membrane</location>
        <topology evidence="1">Multi-pass membrane protein</topology>
    </subcellularLocation>
</comment>
<dbReference type="PANTHER" id="PTHR23504">
    <property type="entry name" value="MAJOR FACILITATOR SUPERFAMILY DOMAIN-CONTAINING PROTEIN 10"/>
    <property type="match status" value="1"/>
</dbReference>
<proteinExistence type="predicted"/>
<feature type="transmembrane region" description="Helical" evidence="6">
    <location>
        <begin position="136"/>
        <end position="159"/>
    </location>
</feature>
<feature type="transmembrane region" description="Helical" evidence="6">
    <location>
        <begin position="379"/>
        <end position="398"/>
    </location>
</feature>
<accession>A0A0A0EE16</accession>
<dbReference type="Pfam" id="PF07690">
    <property type="entry name" value="MFS_1"/>
    <property type="match status" value="1"/>
</dbReference>
<keyword evidence="9" id="KW-1185">Reference proteome</keyword>
<dbReference type="eggNOG" id="COG2814">
    <property type="taxonomic scope" value="Bacteria"/>
</dbReference>
<feature type="transmembrane region" description="Helical" evidence="6">
    <location>
        <begin position="284"/>
        <end position="302"/>
    </location>
</feature>
<dbReference type="PANTHER" id="PTHR23504:SF15">
    <property type="entry name" value="MAJOR FACILITATOR SUPERFAMILY (MFS) PROFILE DOMAIN-CONTAINING PROTEIN"/>
    <property type="match status" value="1"/>
</dbReference>
<dbReference type="InterPro" id="IPR001958">
    <property type="entry name" value="Tet-R_TetA/multi-R_MdtG-like"/>
</dbReference>
<keyword evidence="3 6" id="KW-0812">Transmembrane</keyword>
<dbReference type="GO" id="GO:0016020">
    <property type="term" value="C:membrane"/>
    <property type="evidence" value="ECO:0007669"/>
    <property type="project" value="UniProtKB-SubCell"/>
</dbReference>
<evidence type="ECO:0000256" key="2">
    <source>
        <dbReference type="ARBA" id="ARBA00022448"/>
    </source>
</evidence>
<sequence length="425" mass="44503">MSLAPRSAVLFIFVTVLLDMIGLGLILPVVPALLADVGATDLGQATVIGGWMFAAYALAQFLFGPVMGSLSDAYGRRPLLLLAIGGLAVDYVFSALAPTLVLIFAGRVIAGLCGASHVIAFAFLTDITTPERRARAFGMVGAALGLGFVIGPAIGGLLGEFGPRVPFWAAAGVSALNLVFGWFVLPETLPPENRRRFDWRRANPFGMFKVFRGYPTVLPLTGVLGLYLFAGAIYPTLWAFWGIAQFGWSEAMIGVTLAAFGILTATTEGLLSGPLVRRLGEHRIVVIGLAIASLGALGFGLATTLTMVLALLVFVAFEGLVHPCLTAVMTKEVPDDAQGELQGGISGLSNLAMLFGTIFFSQIFGWFVRPEAATPRPGAPFVIAAGLLALALVVYLALRRSVEGTDGGGLTQAAPHSTLGPQEAP</sequence>
<dbReference type="CDD" id="cd17388">
    <property type="entry name" value="MFS_TetA"/>
    <property type="match status" value="1"/>
</dbReference>
<reference evidence="8 9" key="1">
    <citation type="journal article" date="2015" name="Antonie Van Leeuwenhoek">
        <title>Pseudooceanicola atlanticus gen. nov. sp. nov., isolated from surface seawater of the Atlantic Ocean and reclassification of Oceanicola batsensis, Oceanicola marinus, Oceanicola nitratireducens, Oceanicola nanhaiensis, Oceanicola antarcticus and Oceanicola flagellatus, as Pseudooceanicola batsensis comb. nov., Pseudooceanicola marinus comb. nov., Pseudooceanicola nitratireducens comb. nov., Pseudooceanicola nanhaiensis comb. nov., Pseudooceanicola antarcticus comb. nov., and Pseudooceanicola flagellatus comb. nov.</title>
        <authorList>
            <person name="Lai Q."/>
            <person name="Li G."/>
            <person name="Liu X."/>
            <person name="Du Y."/>
            <person name="Sun F."/>
            <person name="Shao Z."/>
        </authorList>
    </citation>
    <scope>NUCLEOTIDE SEQUENCE [LARGE SCALE GENOMIC DNA]</scope>
    <source>
        <strain evidence="8 9">22II-s11g</strain>
    </source>
</reference>
<evidence type="ECO:0000256" key="3">
    <source>
        <dbReference type="ARBA" id="ARBA00022692"/>
    </source>
</evidence>
<keyword evidence="4 6" id="KW-1133">Transmembrane helix</keyword>
<dbReference type="AlphaFoldDB" id="A0A0A0EE16"/>
<dbReference type="EMBL" id="AQQX01000004">
    <property type="protein sequence ID" value="KGM48555.1"/>
    <property type="molecule type" value="Genomic_DNA"/>
</dbReference>
<evidence type="ECO:0000313" key="9">
    <source>
        <dbReference type="Proteomes" id="UP000030004"/>
    </source>
</evidence>
<dbReference type="InterPro" id="IPR011701">
    <property type="entry name" value="MFS"/>
</dbReference>
<feature type="transmembrane region" description="Helical" evidence="6">
    <location>
        <begin position="47"/>
        <end position="67"/>
    </location>
</feature>
<evidence type="ECO:0000256" key="1">
    <source>
        <dbReference type="ARBA" id="ARBA00004141"/>
    </source>
</evidence>
<evidence type="ECO:0000256" key="4">
    <source>
        <dbReference type="ARBA" id="ARBA00022989"/>
    </source>
</evidence>
<feature type="transmembrane region" description="Helical" evidence="6">
    <location>
        <begin position="7"/>
        <end position="27"/>
    </location>
</feature>
<dbReference type="Proteomes" id="UP000030004">
    <property type="component" value="Unassembled WGS sequence"/>
</dbReference>
<feature type="transmembrane region" description="Helical" evidence="6">
    <location>
        <begin position="79"/>
        <end position="97"/>
    </location>
</feature>
<feature type="transmembrane region" description="Helical" evidence="6">
    <location>
        <begin position="348"/>
        <end position="367"/>
    </location>
</feature>
<evidence type="ECO:0000256" key="5">
    <source>
        <dbReference type="ARBA" id="ARBA00023136"/>
    </source>
</evidence>
<feature type="transmembrane region" description="Helical" evidence="6">
    <location>
        <begin position="165"/>
        <end position="185"/>
    </location>
</feature>
<keyword evidence="5 6" id="KW-0472">Membrane</keyword>
<dbReference type="STRING" id="1461694.ATO9_13075"/>
<organism evidence="8 9">
    <name type="scientific">Pseudooceanicola atlanticus</name>
    <dbReference type="NCBI Taxonomy" id="1461694"/>
    <lineage>
        <taxon>Bacteria</taxon>
        <taxon>Pseudomonadati</taxon>
        <taxon>Pseudomonadota</taxon>
        <taxon>Alphaproteobacteria</taxon>
        <taxon>Rhodobacterales</taxon>
        <taxon>Paracoccaceae</taxon>
        <taxon>Pseudooceanicola</taxon>
    </lineage>
</organism>
<dbReference type="InterPro" id="IPR020846">
    <property type="entry name" value="MFS_dom"/>
</dbReference>
<evidence type="ECO:0000256" key="6">
    <source>
        <dbReference type="SAM" id="Phobius"/>
    </source>
</evidence>
<feature type="transmembrane region" description="Helical" evidence="6">
    <location>
        <begin position="103"/>
        <end position="124"/>
    </location>
</feature>
<feature type="transmembrane region" description="Helical" evidence="6">
    <location>
        <begin position="217"/>
        <end position="241"/>
    </location>
</feature>
<keyword evidence="2" id="KW-0813">Transport</keyword>
<dbReference type="PRINTS" id="PR01035">
    <property type="entry name" value="TCRTETA"/>
</dbReference>
<gene>
    <name evidence="8" type="ORF">ATO9_13075</name>
</gene>
<dbReference type="InterPro" id="IPR036259">
    <property type="entry name" value="MFS_trans_sf"/>
</dbReference>
<dbReference type="PROSITE" id="PS50850">
    <property type="entry name" value="MFS"/>
    <property type="match status" value="1"/>
</dbReference>
<name>A0A0A0EE16_9RHOB</name>
<comment type="caution">
    <text evidence="8">The sequence shown here is derived from an EMBL/GenBank/DDBJ whole genome shotgun (WGS) entry which is preliminary data.</text>
</comment>